<evidence type="ECO:0000313" key="2">
    <source>
        <dbReference type="EMBL" id="KAJ8059073.1"/>
    </source>
</evidence>
<dbReference type="EMBL" id="JAPEIS010000015">
    <property type="protein sequence ID" value="KAJ8059073.1"/>
    <property type="molecule type" value="Genomic_DNA"/>
</dbReference>
<comment type="caution">
    <text evidence="2">The sequence shown here is derived from an EMBL/GenBank/DDBJ whole genome shotgun (WGS) entry which is preliminary data.</text>
</comment>
<reference evidence="2" key="1">
    <citation type="submission" date="2022-11" db="EMBL/GenBank/DDBJ databases">
        <title>Genome Resource of Sclerotinia nivalis Strain SnTB1, a Plant Pathogen Isolated from American Ginseng.</title>
        <authorList>
            <person name="Fan S."/>
        </authorList>
    </citation>
    <scope>NUCLEOTIDE SEQUENCE</scope>
    <source>
        <strain evidence="2">SnTB1</strain>
    </source>
</reference>
<gene>
    <name evidence="2" type="ORF">OCU04_012050</name>
</gene>
<protein>
    <submittedName>
        <fullName evidence="2">Uncharacterized protein</fullName>
    </submittedName>
</protein>
<name>A0A9X0DFR1_9HELO</name>
<keyword evidence="3" id="KW-1185">Reference proteome</keyword>
<accession>A0A9X0DFR1</accession>
<evidence type="ECO:0000256" key="1">
    <source>
        <dbReference type="SAM" id="SignalP"/>
    </source>
</evidence>
<dbReference type="AlphaFoldDB" id="A0A9X0DFR1"/>
<organism evidence="2 3">
    <name type="scientific">Sclerotinia nivalis</name>
    <dbReference type="NCBI Taxonomy" id="352851"/>
    <lineage>
        <taxon>Eukaryota</taxon>
        <taxon>Fungi</taxon>
        <taxon>Dikarya</taxon>
        <taxon>Ascomycota</taxon>
        <taxon>Pezizomycotina</taxon>
        <taxon>Leotiomycetes</taxon>
        <taxon>Helotiales</taxon>
        <taxon>Sclerotiniaceae</taxon>
        <taxon>Sclerotinia</taxon>
    </lineage>
</organism>
<feature type="chain" id="PRO_5040854572" evidence="1">
    <location>
        <begin position="18"/>
        <end position="111"/>
    </location>
</feature>
<feature type="signal peptide" evidence="1">
    <location>
        <begin position="1"/>
        <end position="17"/>
    </location>
</feature>
<keyword evidence="1" id="KW-0732">Signal</keyword>
<dbReference type="Proteomes" id="UP001152300">
    <property type="component" value="Unassembled WGS sequence"/>
</dbReference>
<proteinExistence type="predicted"/>
<evidence type="ECO:0000313" key="3">
    <source>
        <dbReference type="Proteomes" id="UP001152300"/>
    </source>
</evidence>
<sequence>MRFQSLIFLPLISAILAFSPIKSHIPSLSSLHFLPRGGFTTRAIAISQYLRATRTNKENIPPPLVSLTNINTTFVAKSIPGGYINAPSAASSLRGNMQTVVLLGTLSLFIA</sequence>